<dbReference type="EMBL" id="JADBGI010000001">
    <property type="protein sequence ID" value="MBE2997155.1"/>
    <property type="molecule type" value="Genomic_DNA"/>
</dbReference>
<reference evidence="1 2" key="1">
    <citation type="submission" date="2020-09" db="EMBL/GenBank/DDBJ databases">
        <title>Diversity and distribution of actinomycetes associated with coral in the coast of Hainan.</title>
        <authorList>
            <person name="Li F."/>
        </authorList>
    </citation>
    <scope>NUCLEOTIDE SEQUENCE [LARGE SCALE GENOMIC DNA]</scope>
    <source>
        <strain evidence="1 2">HNM0947</strain>
    </source>
</reference>
<organism evidence="1 2">
    <name type="scientific">Nocardiopsis coralli</name>
    <dbReference type="NCBI Taxonomy" id="2772213"/>
    <lineage>
        <taxon>Bacteria</taxon>
        <taxon>Bacillati</taxon>
        <taxon>Actinomycetota</taxon>
        <taxon>Actinomycetes</taxon>
        <taxon>Streptosporangiales</taxon>
        <taxon>Nocardiopsidaceae</taxon>
        <taxon>Nocardiopsis</taxon>
    </lineage>
</organism>
<name>A0ABR9P044_9ACTN</name>
<proteinExistence type="predicted"/>
<dbReference type="RefSeq" id="WP_193119825.1">
    <property type="nucleotide sequence ID" value="NZ_JADBGI010000001.1"/>
</dbReference>
<accession>A0ABR9P044</accession>
<dbReference type="Proteomes" id="UP000806528">
    <property type="component" value="Unassembled WGS sequence"/>
</dbReference>
<protein>
    <recommendedName>
        <fullName evidence="3">Sigma-70 family RNA polymerase sigma factor</fullName>
    </recommendedName>
</protein>
<comment type="caution">
    <text evidence="1">The sequence shown here is derived from an EMBL/GenBank/DDBJ whole genome shotgun (WGS) entry which is preliminary data.</text>
</comment>
<keyword evidence="2" id="KW-1185">Reference proteome</keyword>
<sequence length="235" mass="25331">MTTAPFDWNAPFASIDYAFELLMSGPGQPVLTSAGGELTAGQVVRALRRSSPETTDAVWRCVLMQVRSGHAAWTVVAAVAMAPRMIAASRRYAQMPGHESADIDAELLACLLEQFHTLDTGQEHIGQRLWQALANTACRHAYRRRAEVDQVARALPDPASCPTGRGPVTVLAEAVAVGLVTEEQSELVARTRLEGTSLKRVANQMGLSYMTARRRRVAAEDALAGALVTAEFETG</sequence>
<evidence type="ECO:0008006" key="3">
    <source>
        <dbReference type="Google" id="ProtNLM"/>
    </source>
</evidence>
<gene>
    <name evidence="1" type="ORF">IDM40_00345</name>
</gene>
<evidence type="ECO:0000313" key="2">
    <source>
        <dbReference type="Proteomes" id="UP000806528"/>
    </source>
</evidence>
<evidence type="ECO:0000313" key="1">
    <source>
        <dbReference type="EMBL" id="MBE2997155.1"/>
    </source>
</evidence>